<accession>A0ACB9HWQ6</accession>
<reference evidence="2" key="1">
    <citation type="journal article" date="2022" name="Mol. Ecol. Resour.">
        <title>The genomes of chicory, endive, great burdock and yacon provide insights into Asteraceae palaeo-polyploidization history and plant inulin production.</title>
        <authorList>
            <person name="Fan W."/>
            <person name="Wang S."/>
            <person name="Wang H."/>
            <person name="Wang A."/>
            <person name="Jiang F."/>
            <person name="Liu H."/>
            <person name="Zhao H."/>
            <person name="Xu D."/>
            <person name="Zhang Y."/>
        </authorList>
    </citation>
    <scope>NUCLEOTIDE SEQUENCE [LARGE SCALE GENOMIC DNA]</scope>
    <source>
        <strain evidence="2">cv. Yunnan</strain>
    </source>
</reference>
<dbReference type="EMBL" id="CM042028">
    <property type="protein sequence ID" value="KAI3800175.1"/>
    <property type="molecule type" value="Genomic_DNA"/>
</dbReference>
<proteinExistence type="predicted"/>
<organism evidence="1 2">
    <name type="scientific">Smallanthus sonchifolius</name>
    <dbReference type="NCBI Taxonomy" id="185202"/>
    <lineage>
        <taxon>Eukaryota</taxon>
        <taxon>Viridiplantae</taxon>
        <taxon>Streptophyta</taxon>
        <taxon>Embryophyta</taxon>
        <taxon>Tracheophyta</taxon>
        <taxon>Spermatophyta</taxon>
        <taxon>Magnoliopsida</taxon>
        <taxon>eudicotyledons</taxon>
        <taxon>Gunneridae</taxon>
        <taxon>Pentapetalae</taxon>
        <taxon>asterids</taxon>
        <taxon>campanulids</taxon>
        <taxon>Asterales</taxon>
        <taxon>Asteraceae</taxon>
        <taxon>Asteroideae</taxon>
        <taxon>Heliantheae alliance</taxon>
        <taxon>Millerieae</taxon>
        <taxon>Smallanthus</taxon>
    </lineage>
</organism>
<evidence type="ECO:0000313" key="1">
    <source>
        <dbReference type="EMBL" id="KAI3800175.1"/>
    </source>
</evidence>
<keyword evidence="2" id="KW-1185">Reference proteome</keyword>
<reference evidence="1 2" key="2">
    <citation type="journal article" date="2022" name="Mol. Ecol. Resour.">
        <title>The genomes of chicory, endive, great burdock and yacon provide insights into Asteraceae paleo-polyploidization history and plant inulin production.</title>
        <authorList>
            <person name="Fan W."/>
            <person name="Wang S."/>
            <person name="Wang H."/>
            <person name="Wang A."/>
            <person name="Jiang F."/>
            <person name="Liu H."/>
            <person name="Zhao H."/>
            <person name="Xu D."/>
            <person name="Zhang Y."/>
        </authorList>
    </citation>
    <scope>NUCLEOTIDE SEQUENCE [LARGE SCALE GENOMIC DNA]</scope>
    <source>
        <strain evidence="2">cv. Yunnan</strain>
        <tissue evidence="1">Leaves</tissue>
    </source>
</reference>
<comment type="caution">
    <text evidence="1">The sequence shown here is derived from an EMBL/GenBank/DDBJ whole genome shotgun (WGS) entry which is preliminary data.</text>
</comment>
<gene>
    <name evidence="1" type="ORF">L1987_35485</name>
</gene>
<protein>
    <submittedName>
        <fullName evidence="1">Uncharacterized protein</fullName>
    </submittedName>
</protein>
<name>A0ACB9HWQ6_9ASTR</name>
<evidence type="ECO:0000313" key="2">
    <source>
        <dbReference type="Proteomes" id="UP001056120"/>
    </source>
</evidence>
<sequence>MSTQVVRVREGVTLLLNKDQTHHKTLFSFFFSLLRPVTGLRQKAFKEMGTSVQVTPLCGVYNENPLSYLVSIDGFNFLIDCGWNDHFDPSLLQPLSRVASTIDAVLLSHSDTLHLGALPYAMKQFGLSAPVYATEPVFRLGLLTMYDHYLSRKQVSEFDLFTLDDIDSAFQNVTRLTYSQNCHLSGKGEGIVIAPHVAGHLLGGTVWKITKDGEDVIYAVDFNHRKERHLNGTVLESFVRPAVLITDAYNALSNQPSRRQRDQEFLEAILNTLRANGNVLLPVDTAGRVLELLLILEQYWEQHHLTYPIFFLTYVSSSTVDYVKSFLEWMSDSIAKSFEHTRDNAFLLKHVTLLINKSELENVPEGPKIVLASMASLEVGFSHDIFVEWATDVRNLVLFTERGQFGTRARMLQSDPPPKAVKVTLSKRVPLVGEELAAYEEEQEKIKKEEALKATLVKEEESKAVVGADISKTDPMLIDGHTKVDAGGVRGEAYRDVLIDGFVPPSSVAPMFPFYDNTSEWDDFGEVINPDDYVIKDEDMDMGSMPVGGDLDGKLDENTASLMLDTTPSKVVSSELTVQVKCSLVYMDFEGRSDGRSIKSILSHVAPLKLVLVHGSAEATEHLKQHCLKHVCPHVYAPKVEETIDVTSDLCAYKVQLSEKLMSNVLFKKLGDYEIAWIDSEIEKTESGTLSSLPLSTTAPPHKSVLVGDLKMADFKQFLSGKGIQVEFSGGALRCGEYVTLRKVGDASQKGGAAAIQQIVIEGPLCEEYYKIREYLYSQFYSL</sequence>
<dbReference type="Proteomes" id="UP001056120">
    <property type="component" value="Linkage Group LG11"/>
</dbReference>